<evidence type="ECO:0000313" key="6">
    <source>
        <dbReference type="Proteomes" id="UP000181942"/>
    </source>
</evidence>
<evidence type="ECO:0000313" key="5">
    <source>
        <dbReference type="EMBL" id="SFF31423.1"/>
    </source>
</evidence>
<dbReference type="SMART" id="SM00091">
    <property type="entry name" value="PAS"/>
    <property type="match status" value="1"/>
</dbReference>
<feature type="transmembrane region" description="Helical" evidence="2">
    <location>
        <begin position="6"/>
        <end position="26"/>
    </location>
</feature>
<dbReference type="AlphaFoldDB" id="A0A1I2HPR9"/>
<dbReference type="InterPro" id="IPR043128">
    <property type="entry name" value="Rev_trsase/Diguanyl_cyclase"/>
</dbReference>
<feature type="transmembrane region" description="Helical" evidence="2">
    <location>
        <begin position="127"/>
        <end position="151"/>
    </location>
</feature>
<gene>
    <name evidence="5" type="ORF">SAMN02787118_105291</name>
</gene>
<organism evidence="5 6">
    <name type="scientific">Streptomyces mirabilis</name>
    <dbReference type="NCBI Taxonomy" id="68239"/>
    <lineage>
        <taxon>Bacteria</taxon>
        <taxon>Bacillati</taxon>
        <taxon>Actinomycetota</taxon>
        <taxon>Actinomycetes</taxon>
        <taxon>Kitasatosporales</taxon>
        <taxon>Streptomycetaceae</taxon>
        <taxon>Streptomyces</taxon>
    </lineage>
</organism>
<feature type="domain" description="GGDEF" evidence="4">
    <location>
        <begin position="386"/>
        <end position="520"/>
    </location>
</feature>
<evidence type="ECO:0000259" key="4">
    <source>
        <dbReference type="PROSITE" id="PS50887"/>
    </source>
</evidence>
<dbReference type="SUPFAM" id="SSF55785">
    <property type="entry name" value="PYP-like sensor domain (PAS domain)"/>
    <property type="match status" value="1"/>
</dbReference>
<dbReference type="PANTHER" id="PTHR44757:SF2">
    <property type="entry name" value="BIOFILM ARCHITECTURE MAINTENANCE PROTEIN MBAA"/>
    <property type="match status" value="1"/>
</dbReference>
<dbReference type="InterPro" id="IPR000014">
    <property type="entry name" value="PAS"/>
</dbReference>
<dbReference type="InterPro" id="IPR029787">
    <property type="entry name" value="Nucleotide_cyclase"/>
</dbReference>
<sequence length="532" mass="56053">MVQGLGVAGIAVCLGLSVAGLVMAAADSGTNLMWLRRVLDGWMIAGSLLTLCWVLLLHRADQGGDVMASVLGVARVVTDILVLGLVVALCFCLERGKRTATTVAAVAVVVLAVGDMLRILLPVPGTWYGVPLAATCSMTGLLLVAAVPWMPGGVSAVGVGERALSVVGVVAGFVPVVVCLLALGAHVLAGGRTDPVMTALAGTVLLGFGVRQSIVHADHLRITREVVAREAHYRTLVDGSSDVITILSLDGRVLYVSPAARHVFGHRPEDLVGARLPLYTHPDDTTPLMQAVERLRQEAEPGDRGPGRHVFCRVRAADGGWRHVESTISLHPEGLIFSSRDVTERVALQAQLERRAFHDALTGLPNRALFTERVAHALRKRTAGTTPPTVLFLDLDGFKAVNDSAGHAMGDALLIQAARRLQASVRAGDTVARLGGDEFTALLEGEAGACPPPAREVAERILSALTKPYRIGSTDAVVSASIGIAVAVPGITPEDLLDHADQAMYEAKTAGKGRIRMHHPQSQDVCSGMLNH</sequence>
<dbReference type="Pfam" id="PF00990">
    <property type="entry name" value="GGDEF"/>
    <property type="match status" value="1"/>
</dbReference>
<dbReference type="Gene3D" id="3.30.450.20">
    <property type="entry name" value="PAS domain"/>
    <property type="match status" value="1"/>
</dbReference>
<dbReference type="SUPFAM" id="SSF55073">
    <property type="entry name" value="Nucleotide cyclase"/>
    <property type="match status" value="1"/>
</dbReference>
<evidence type="ECO:0000259" key="3">
    <source>
        <dbReference type="PROSITE" id="PS50112"/>
    </source>
</evidence>
<feature type="domain" description="PAS" evidence="3">
    <location>
        <begin position="229"/>
        <end position="299"/>
    </location>
</feature>
<keyword evidence="2" id="KW-1133">Transmembrane helix</keyword>
<dbReference type="NCBIfam" id="TIGR00254">
    <property type="entry name" value="GGDEF"/>
    <property type="match status" value="1"/>
</dbReference>
<feature type="transmembrane region" description="Helical" evidence="2">
    <location>
        <begin position="68"/>
        <end position="93"/>
    </location>
</feature>
<dbReference type="NCBIfam" id="TIGR00229">
    <property type="entry name" value="sensory_box"/>
    <property type="match status" value="1"/>
</dbReference>
<keyword evidence="2" id="KW-0812">Transmembrane</keyword>
<dbReference type="InterPro" id="IPR000160">
    <property type="entry name" value="GGDEF_dom"/>
</dbReference>
<dbReference type="CDD" id="cd00130">
    <property type="entry name" value="PAS"/>
    <property type="match status" value="1"/>
</dbReference>
<feature type="transmembrane region" description="Helical" evidence="2">
    <location>
        <begin position="100"/>
        <end position="121"/>
    </location>
</feature>
<dbReference type="InterPro" id="IPR013656">
    <property type="entry name" value="PAS_4"/>
</dbReference>
<feature type="transmembrane region" description="Helical" evidence="2">
    <location>
        <begin position="163"/>
        <end position="189"/>
    </location>
</feature>
<dbReference type="InterPro" id="IPR052155">
    <property type="entry name" value="Biofilm_reg_signaling"/>
</dbReference>
<keyword evidence="2" id="KW-0472">Membrane</keyword>
<evidence type="ECO:0000256" key="2">
    <source>
        <dbReference type="SAM" id="Phobius"/>
    </source>
</evidence>
<name>A0A1I2HPR9_9ACTN</name>
<dbReference type="PANTHER" id="PTHR44757">
    <property type="entry name" value="DIGUANYLATE CYCLASE DGCP"/>
    <property type="match status" value="1"/>
</dbReference>
<dbReference type="EMBL" id="FONR01000005">
    <property type="protein sequence ID" value="SFF31423.1"/>
    <property type="molecule type" value="Genomic_DNA"/>
</dbReference>
<dbReference type="Gene3D" id="3.30.70.270">
    <property type="match status" value="1"/>
</dbReference>
<dbReference type="RefSeq" id="WP_075028102.1">
    <property type="nucleotide sequence ID" value="NZ_FONR01000005.1"/>
</dbReference>
<proteinExistence type="predicted"/>
<reference evidence="5 6" key="1">
    <citation type="submission" date="2016-10" db="EMBL/GenBank/DDBJ databases">
        <authorList>
            <person name="de Groot N.N."/>
        </authorList>
    </citation>
    <scope>NUCLEOTIDE SEQUENCE [LARGE SCALE GENOMIC DNA]</scope>
    <source>
        <strain evidence="5 6">OK461</strain>
    </source>
</reference>
<dbReference type="Pfam" id="PF08448">
    <property type="entry name" value="PAS_4"/>
    <property type="match status" value="1"/>
</dbReference>
<feature type="transmembrane region" description="Helical" evidence="2">
    <location>
        <begin position="38"/>
        <end position="56"/>
    </location>
</feature>
<dbReference type="PROSITE" id="PS50887">
    <property type="entry name" value="GGDEF"/>
    <property type="match status" value="1"/>
</dbReference>
<dbReference type="SMART" id="SM00267">
    <property type="entry name" value="GGDEF"/>
    <property type="match status" value="1"/>
</dbReference>
<feature type="region of interest" description="Disordered" evidence="1">
    <location>
        <begin position="510"/>
        <end position="532"/>
    </location>
</feature>
<dbReference type="InterPro" id="IPR035965">
    <property type="entry name" value="PAS-like_dom_sf"/>
</dbReference>
<accession>A0A1I2HPR9</accession>
<dbReference type="Proteomes" id="UP000181942">
    <property type="component" value="Unassembled WGS sequence"/>
</dbReference>
<evidence type="ECO:0000256" key="1">
    <source>
        <dbReference type="SAM" id="MobiDB-lite"/>
    </source>
</evidence>
<protein>
    <submittedName>
        <fullName evidence="5">PAS domain S-box-containing protein/diguanylate cyclase (GGDEF) domain-containing protein</fullName>
    </submittedName>
</protein>
<dbReference type="CDD" id="cd01949">
    <property type="entry name" value="GGDEF"/>
    <property type="match status" value="1"/>
</dbReference>
<dbReference type="PROSITE" id="PS50112">
    <property type="entry name" value="PAS"/>
    <property type="match status" value="1"/>
</dbReference>